<dbReference type="Pfam" id="PF00440">
    <property type="entry name" value="TetR_N"/>
    <property type="match status" value="1"/>
</dbReference>
<evidence type="ECO:0000256" key="1">
    <source>
        <dbReference type="ARBA" id="ARBA00023015"/>
    </source>
</evidence>
<dbReference type="PANTHER" id="PTHR30055:SF226">
    <property type="entry name" value="HTH-TYPE TRANSCRIPTIONAL REGULATOR PKSA"/>
    <property type="match status" value="1"/>
</dbReference>
<keyword evidence="3" id="KW-0804">Transcription</keyword>
<dbReference type="GO" id="GO:0000976">
    <property type="term" value="F:transcription cis-regulatory region binding"/>
    <property type="evidence" value="ECO:0007669"/>
    <property type="project" value="TreeGrafter"/>
</dbReference>
<evidence type="ECO:0000313" key="6">
    <source>
        <dbReference type="EMBL" id="SDE55897.1"/>
    </source>
</evidence>
<gene>
    <name evidence="6" type="ORF">SAMN05216377_101174</name>
</gene>
<dbReference type="AlphaFoldDB" id="A0A1G7DWP2"/>
<dbReference type="Gene3D" id="1.10.357.10">
    <property type="entry name" value="Tetracycline Repressor, domain 2"/>
    <property type="match status" value="1"/>
</dbReference>
<dbReference type="PROSITE" id="PS50977">
    <property type="entry name" value="HTH_TETR_2"/>
    <property type="match status" value="1"/>
</dbReference>
<dbReference type="EMBL" id="FNBE01000001">
    <property type="protein sequence ID" value="SDE55897.1"/>
    <property type="molecule type" value="Genomic_DNA"/>
</dbReference>
<protein>
    <submittedName>
        <fullName evidence="6">Transcriptional regulator, TetR family</fullName>
    </submittedName>
</protein>
<reference evidence="6 7" key="1">
    <citation type="submission" date="2016-10" db="EMBL/GenBank/DDBJ databases">
        <authorList>
            <person name="de Groot N.N."/>
        </authorList>
    </citation>
    <scope>NUCLEOTIDE SEQUENCE [LARGE SCALE GENOMIC DNA]</scope>
    <source>
        <strain evidence="6 7">CGMCC 4.3143</strain>
    </source>
</reference>
<evidence type="ECO:0000256" key="3">
    <source>
        <dbReference type="ARBA" id="ARBA00023163"/>
    </source>
</evidence>
<dbReference type="FunFam" id="1.10.10.60:FF:000141">
    <property type="entry name" value="TetR family transcriptional regulator"/>
    <property type="match status" value="1"/>
</dbReference>
<evidence type="ECO:0000259" key="5">
    <source>
        <dbReference type="PROSITE" id="PS50977"/>
    </source>
</evidence>
<dbReference type="InterPro" id="IPR009057">
    <property type="entry name" value="Homeodomain-like_sf"/>
</dbReference>
<proteinExistence type="predicted"/>
<dbReference type="InterPro" id="IPR050109">
    <property type="entry name" value="HTH-type_TetR-like_transc_reg"/>
</dbReference>
<dbReference type="Proteomes" id="UP000198967">
    <property type="component" value="Unassembled WGS sequence"/>
</dbReference>
<feature type="domain" description="HTH tetR-type" evidence="5">
    <location>
        <begin position="1"/>
        <end position="61"/>
    </location>
</feature>
<sequence>MDVRRRILDAAVEVLAAAGFEAASLSEVAARAGVSRPTVYRHFGTREQLVSAALLRLSGEVVERIWATANAAGSPAEVVVEATLRARYEFRTQPALAPVAFPERSTFALARASMSTEAIAMTKRFLAPLLDHRPELADEMDEIAETVIRFLLSLVWFDGAAGADEEALRGYLHRRLVPALGLAPARRESGVG</sequence>
<dbReference type="PANTHER" id="PTHR30055">
    <property type="entry name" value="HTH-TYPE TRANSCRIPTIONAL REGULATOR RUTR"/>
    <property type="match status" value="1"/>
</dbReference>
<evidence type="ECO:0000313" key="7">
    <source>
        <dbReference type="Proteomes" id="UP000198967"/>
    </source>
</evidence>
<name>A0A1G7DWP2_PSEOR</name>
<keyword evidence="1" id="KW-0805">Transcription regulation</keyword>
<dbReference type="RefSeq" id="WP_176921115.1">
    <property type="nucleotide sequence ID" value="NZ_FNBE01000001.1"/>
</dbReference>
<dbReference type="GO" id="GO:0045892">
    <property type="term" value="P:negative regulation of DNA-templated transcription"/>
    <property type="evidence" value="ECO:0007669"/>
    <property type="project" value="UniProtKB-ARBA"/>
</dbReference>
<dbReference type="PRINTS" id="PR00455">
    <property type="entry name" value="HTHTETR"/>
</dbReference>
<dbReference type="InterPro" id="IPR001647">
    <property type="entry name" value="HTH_TetR"/>
</dbReference>
<feature type="DNA-binding region" description="H-T-H motif" evidence="4">
    <location>
        <begin position="24"/>
        <end position="43"/>
    </location>
</feature>
<evidence type="ECO:0000256" key="2">
    <source>
        <dbReference type="ARBA" id="ARBA00023125"/>
    </source>
</evidence>
<keyword evidence="7" id="KW-1185">Reference proteome</keyword>
<keyword evidence="2 4" id="KW-0238">DNA-binding</keyword>
<dbReference type="GO" id="GO:0003700">
    <property type="term" value="F:DNA-binding transcription factor activity"/>
    <property type="evidence" value="ECO:0007669"/>
    <property type="project" value="TreeGrafter"/>
</dbReference>
<evidence type="ECO:0000256" key="4">
    <source>
        <dbReference type="PROSITE-ProRule" id="PRU00335"/>
    </source>
</evidence>
<dbReference type="SUPFAM" id="SSF46689">
    <property type="entry name" value="Homeodomain-like"/>
    <property type="match status" value="1"/>
</dbReference>
<organism evidence="6 7">
    <name type="scientific">Pseudonocardia oroxyli</name>
    <dbReference type="NCBI Taxonomy" id="366584"/>
    <lineage>
        <taxon>Bacteria</taxon>
        <taxon>Bacillati</taxon>
        <taxon>Actinomycetota</taxon>
        <taxon>Actinomycetes</taxon>
        <taxon>Pseudonocardiales</taxon>
        <taxon>Pseudonocardiaceae</taxon>
        <taxon>Pseudonocardia</taxon>
    </lineage>
</organism>
<dbReference type="STRING" id="366584.SAMN05216377_101174"/>
<accession>A0A1G7DWP2</accession>